<dbReference type="Pfam" id="PF04355">
    <property type="entry name" value="BamE"/>
    <property type="match status" value="1"/>
</dbReference>
<evidence type="ECO:0000259" key="4">
    <source>
        <dbReference type="Pfam" id="PF04355"/>
    </source>
</evidence>
<dbReference type="PROSITE" id="PS51257">
    <property type="entry name" value="PROKAR_LIPOPROTEIN"/>
    <property type="match status" value="1"/>
</dbReference>
<evidence type="ECO:0000256" key="1">
    <source>
        <dbReference type="ARBA" id="ARBA00022729"/>
    </source>
</evidence>
<name>A0A850P5N0_9PROT</name>
<dbReference type="Gene3D" id="3.30.1450.10">
    <property type="match status" value="1"/>
</dbReference>
<evidence type="ECO:0000256" key="2">
    <source>
        <dbReference type="ARBA" id="ARBA00023136"/>
    </source>
</evidence>
<sequence>MPPASTRPFPRFRTLLIAGGLGLSLGGCSMFSPIPQPRGSLVEADDYKTLTPGTSNKNDVLDAMGSPTSHATFDDNTWIYISMVTTPRPLSFPGIRKQDVVVLKFDQGGTLTSLKTFNKHDAHYVGMEGDTTPTPGTKINIMQQILGNVGRYNPMSGMGNSAFGGSTGPMNANAGPGHGGTGNSIP</sequence>
<keyword evidence="2" id="KW-0472">Membrane</keyword>
<dbReference type="InterPro" id="IPR007450">
    <property type="entry name" value="BamE_dom"/>
</dbReference>
<gene>
    <name evidence="5" type="ORF">HUK82_01485</name>
</gene>
<evidence type="ECO:0000313" key="5">
    <source>
        <dbReference type="EMBL" id="NVN39238.1"/>
    </source>
</evidence>
<keyword evidence="1" id="KW-0732">Signal</keyword>
<protein>
    <submittedName>
        <fullName evidence="5">Outer membrane protein assembly factor BamE</fullName>
    </submittedName>
</protein>
<dbReference type="RefSeq" id="WP_176612255.1">
    <property type="nucleotide sequence ID" value="NZ_JABXXR010000005.1"/>
</dbReference>
<reference evidence="5 6" key="1">
    <citation type="submission" date="2020-06" db="EMBL/GenBank/DDBJ databases">
        <title>Description of novel acetic acid bacteria.</title>
        <authorList>
            <person name="Sombolestani A."/>
        </authorList>
    </citation>
    <scope>NUCLEOTIDE SEQUENCE [LARGE SCALE GENOMIC DNA]</scope>
    <source>
        <strain evidence="5 6">LMG 27010</strain>
    </source>
</reference>
<dbReference type="Proteomes" id="UP000585665">
    <property type="component" value="Unassembled WGS sequence"/>
</dbReference>
<dbReference type="GO" id="GO:0019867">
    <property type="term" value="C:outer membrane"/>
    <property type="evidence" value="ECO:0007669"/>
    <property type="project" value="InterPro"/>
</dbReference>
<accession>A0A850P5N0</accession>
<organism evidence="5 6">
    <name type="scientific">Ameyamaea chiangmaiensis</name>
    <dbReference type="NCBI Taxonomy" id="442969"/>
    <lineage>
        <taxon>Bacteria</taxon>
        <taxon>Pseudomonadati</taxon>
        <taxon>Pseudomonadota</taxon>
        <taxon>Alphaproteobacteria</taxon>
        <taxon>Acetobacterales</taxon>
        <taxon>Acetobacteraceae</taxon>
        <taxon>Ameyamaea</taxon>
    </lineage>
</organism>
<dbReference type="EMBL" id="JABXXR010000005">
    <property type="protein sequence ID" value="NVN39238.1"/>
    <property type="molecule type" value="Genomic_DNA"/>
</dbReference>
<dbReference type="InterPro" id="IPR037873">
    <property type="entry name" value="BamE-like"/>
</dbReference>
<keyword evidence="6" id="KW-1185">Reference proteome</keyword>
<feature type="compositionally biased region" description="Gly residues" evidence="3">
    <location>
        <begin position="176"/>
        <end position="186"/>
    </location>
</feature>
<comment type="caution">
    <text evidence="5">The sequence shown here is derived from an EMBL/GenBank/DDBJ whole genome shotgun (WGS) entry which is preliminary data.</text>
</comment>
<feature type="domain" description="Outer membrane protein assembly factor BamE" evidence="4">
    <location>
        <begin position="39"/>
        <end position="112"/>
    </location>
</feature>
<evidence type="ECO:0000256" key="3">
    <source>
        <dbReference type="SAM" id="MobiDB-lite"/>
    </source>
</evidence>
<feature type="region of interest" description="Disordered" evidence="3">
    <location>
        <begin position="166"/>
        <end position="186"/>
    </location>
</feature>
<dbReference type="AlphaFoldDB" id="A0A850P5N0"/>
<evidence type="ECO:0000313" key="6">
    <source>
        <dbReference type="Proteomes" id="UP000585665"/>
    </source>
</evidence>
<proteinExistence type="predicted"/>